<evidence type="ECO:0000256" key="4">
    <source>
        <dbReference type="ARBA" id="ARBA00022806"/>
    </source>
</evidence>
<dbReference type="PROSITE" id="PS51217">
    <property type="entry name" value="UVRD_HELICASE_CTER"/>
    <property type="match status" value="1"/>
</dbReference>
<keyword evidence="6" id="KW-0238">DNA-binding</keyword>
<dbReference type="PROSITE" id="PS51198">
    <property type="entry name" value="UVRD_HELICASE_ATP_BIND"/>
    <property type="match status" value="1"/>
</dbReference>
<evidence type="ECO:0000313" key="14">
    <source>
        <dbReference type="EMBL" id="MCU6685642.1"/>
    </source>
</evidence>
<evidence type="ECO:0000256" key="11">
    <source>
        <dbReference type="PROSITE-ProRule" id="PRU00560"/>
    </source>
</evidence>
<comment type="catalytic activity">
    <reaction evidence="8">
        <text>Couples ATP hydrolysis with the unwinding of duplex DNA by translocating in the 3'-5' direction.</text>
        <dbReference type="EC" id="5.6.2.4"/>
    </reaction>
</comment>
<evidence type="ECO:0000256" key="7">
    <source>
        <dbReference type="ARBA" id="ARBA00023235"/>
    </source>
</evidence>
<accession>A0ABT2RJR8</accession>
<keyword evidence="3 11" id="KW-0378">Hydrolase</keyword>
<dbReference type="EC" id="5.6.2.4" evidence="9"/>
<evidence type="ECO:0000259" key="12">
    <source>
        <dbReference type="PROSITE" id="PS51198"/>
    </source>
</evidence>
<sequence length="613" mass="72739">MRLNMAQQKAARHFKGPCMVLAGPGSGKTLTIASRIKCLIKEYKVRPEEILVITFTRAASYEMQQRTKSIMEGAGYPVTFGTFHGVYYGILKWAYGLTSANILTEEEKYQMIRQILDSPDLEMDMDIQDEQDYIRDILSEISRVKNNGIDIHAWKSETCGESFGGVFKMYEAVRKKRRKIDFDDMLVLCLDLFRRRPDILEKWQKRFRFILVDEFQDVNRVQYEVLKLLAFPENNLFVVGDDDQSIYEFRGASPEIMLRFKEQYPDAEQILLDINYRSSSNILNGALRVIEHNHSRYRKKIVTEKESGDCVHVQELKNAGEEGRYVIDEIRKLIKGGIAFSQIAVLYRTNIDARVLAGMMMEEKIPFRMKEYISNIYDHFIARNIKSYFYLILGRRDRRYFFDIMNCPKRYISRESLEKTEGSFEEMRRFYCDKDWMQDRIDQFEWDIQMMEQKTPFAAIRYIRKRIGYDEYLKEYAKSHRMNEEDLFEILSEIEEKAKEFRTIEEWFDYVEQYTMALKMQKEKEKKVQDAVSLMTMHGAKGLEFDAVFMIQSNEGIIPYKKAKMDEEIEEERRMFYVGMTRARQKLVISYIKEKNGKAVEPSRFVSELLVRS</sequence>
<keyword evidence="15" id="KW-1185">Reference proteome</keyword>
<dbReference type="EMBL" id="JAOQJU010000002">
    <property type="protein sequence ID" value="MCU6685642.1"/>
    <property type="molecule type" value="Genomic_DNA"/>
</dbReference>
<gene>
    <name evidence="14" type="ORF">OCV99_03560</name>
</gene>
<evidence type="ECO:0000256" key="10">
    <source>
        <dbReference type="ARBA" id="ARBA00048988"/>
    </source>
</evidence>
<organism evidence="14 15">
    <name type="scientific">Dorea acetigenes</name>
    <dbReference type="NCBI Taxonomy" id="2981787"/>
    <lineage>
        <taxon>Bacteria</taxon>
        <taxon>Bacillati</taxon>
        <taxon>Bacillota</taxon>
        <taxon>Clostridia</taxon>
        <taxon>Lachnospirales</taxon>
        <taxon>Lachnospiraceae</taxon>
        <taxon>Dorea</taxon>
    </lineage>
</organism>
<dbReference type="InterPro" id="IPR014017">
    <property type="entry name" value="DNA_helicase_UvrD-like_C"/>
</dbReference>
<dbReference type="Pfam" id="PF00580">
    <property type="entry name" value="UvrD-helicase"/>
    <property type="match status" value="1"/>
</dbReference>
<evidence type="ECO:0000256" key="6">
    <source>
        <dbReference type="ARBA" id="ARBA00023125"/>
    </source>
</evidence>
<dbReference type="Gene3D" id="3.40.50.300">
    <property type="entry name" value="P-loop containing nucleotide triphosphate hydrolases"/>
    <property type="match status" value="2"/>
</dbReference>
<feature type="domain" description="UvrD-like helicase ATP-binding" evidence="12">
    <location>
        <begin position="1"/>
        <end position="279"/>
    </location>
</feature>
<comment type="catalytic activity">
    <reaction evidence="10">
        <text>ATP + H2O = ADP + phosphate + H(+)</text>
        <dbReference type="Rhea" id="RHEA:13065"/>
        <dbReference type="ChEBI" id="CHEBI:15377"/>
        <dbReference type="ChEBI" id="CHEBI:15378"/>
        <dbReference type="ChEBI" id="CHEBI:30616"/>
        <dbReference type="ChEBI" id="CHEBI:43474"/>
        <dbReference type="ChEBI" id="CHEBI:456216"/>
        <dbReference type="EC" id="5.6.2.4"/>
    </reaction>
</comment>
<evidence type="ECO:0000313" key="15">
    <source>
        <dbReference type="Proteomes" id="UP001652431"/>
    </source>
</evidence>
<dbReference type="Pfam" id="PF13361">
    <property type="entry name" value="UvrD_C"/>
    <property type="match status" value="1"/>
</dbReference>
<dbReference type="Proteomes" id="UP001652431">
    <property type="component" value="Unassembled WGS sequence"/>
</dbReference>
<protein>
    <recommendedName>
        <fullName evidence="9">DNA 3'-5' helicase</fullName>
        <ecNumber evidence="9">5.6.2.4</ecNumber>
    </recommendedName>
</protein>
<evidence type="ECO:0000256" key="2">
    <source>
        <dbReference type="ARBA" id="ARBA00022741"/>
    </source>
</evidence>
<dbReference type="GO" id="GO:0004386">
    <property type="term" value="F:helicase activity"/>
    <property type="evidence" value="ECO:0007669"/>
    <property type="project" value="UniProtKB-KW"/>
</dbReference>
<evidence type="ECO:0000256" key="3">
    <source>
        <dbReference type="ARBA" id="ARBA00022801"/>
    </source>
</evidence>
<reference evidence="14 15" key="1">
    <citation type="journal article" date="2021" name="ISME Commun">
        <title>Automated analysis of genomic sequences facilitates high-throughput and comprehensive description of bacteria.</title>
        <authorList>
            <person name="Hitch T.C.A."/>
        </authorList>
    </citation>
    <scope>NUCLEOTIDE SEQUENCE [LARGE SCALE GENOMIC DNA]</scope>
    <source>
        <strain evidence="14 15">Sanger_03</strain>
    </source>
</reference>
<feature type="binding site" evidence="11">
    <location>
        <begin position="22"/>
        <end position="29"/>
    </location>
    <ligand>
        <name>ATP</name>
        <dbReference type="ChEBI" id="CHEBI:30616"/>
    </ligand>
</feature>
<name>A0ABT2RJR8_9FIRM</name>
<dbReference type="PANTHER" id="PTHR11070:SF2">
    <property type="entry name" value="ATP-DEPENDENT DNA HELICASE SRS2"/>
    <property type="match status" value="1"/>
</dbReference>
<dbReference type="InterPro" id="IPR014016">
    <property type="entry name" value="UvrD-like_ATP-bd"/>
</dbReference>
<evidence type="ECO:0000256" key="5">
    <source>
        <dbReference type="ARBA" id="ARBA00022840"/>
    </source>
</evidence>
<evidence type="ECO:0000256" key="1">
    <source>
        <dbReference type="ARBA" id="ARBA00009922"/>
    </source>
</evidence>
<dbReference type="InterPro" id="IPR000212">
    <property type="entry name" value="DNA_helicase_UvrD/REP"/>
</dbReference>
<comment type="caution">
    <text evidence="14">The sequence shown here is derived from an EMBL/GenBank/DDBJ whole genome shotgun (WGS) entry which is preliminary data.</text>
</comment>
<dbReference type="CDD" id="cd17932">
    <property type="entry name" value="DEXQc_UvrD"/>
    <property type="match status" value="1"/>
</dbReference>
<keyword evidence="5 11" id="KW-0067">ATP-binding</keyword>
<feature type="domain" description="UvrD-like helicase C-terminal" evidence="13">
    <location>
        <begin position="280"/>
        <end position="542"/>
    </location>
</feature>
<dbReference type="PANTHER" id="PTHR11070">
    <property type="entry name" value="UVRD / RECB / PCRA DNA HELICASE FAMILY MEMBER"/>
    <property type="match status" value="1"/>
</dbReference>
<proteinExistence type="inferred from homology"/>
<comment type="similarity">
    <text evidence="1">Belongs to the helicase family. UvrD subfamily.</text>
</comment>
<dbReference type="CDD" id="cd18807">
    <property type="entry name" value="SF1_C_UvrD"/>
    <property type="match status" value="1"/>
</dbReference>
<dbReference type="RefSeq" id="WP_158368237.1">
    <property type="nucleotide sequence ID" value="NZ_JAOQJU010000002.1"/>
</dbReference>
<evidence type="ECO:0000256" key="9">
    <source>
        <dbReference type="ARBA" id="ARBA00034808"/>
    </source>
</evidence>
<evidence type="ECO:0000259" key="13">
    <source>
        <dbReference type="PROSITE" id="PS51217"/>
    </source>
</evidence>
<keyword evidence="4 11" id="KW-0347">Helicase</keyword>
<dbReference type="Gene3D" id="1.10.10.160">
    <property type="match status" value="1"/>
</dbReference>
<evidence type="ECO:0000256" key="8">
    <source>
        <dbReference type="ARBA" id="ARBA00034617"/>
    </source>
</evidence>
<keyword evidence="2 11" id="KW-0547">Nucleotide-binding</keyword>
<dbReference type="InterPro" id="IPR013986">
    <property type="entry name" value="DExx_box_DNA_helicase_dom_sf"/>
</dbReference>
<dbReference type="InterPro" id="IPR027417">
    <property type="entry name" value="P-loop_NTPase"/>
</dbReference>
<dbReference type="SUPFAM" id="SSF52540">
    <property type="entry name" value="P-loop containing nucleoside triphosphate hydrolases"/>
    <property type="match status" value="1"/>
</dbReference>
<dbReference type="Gene3D" id="1.10.486.10">
    <property type="entry name" value="PCRA, domain 4"/>
    <property type="match status" value="1"/>
</dbReference>
<keyword evidence="7" id="KW-0413">Isomerase</keyword>